<evidence type="ECO:0000313" key="2">
    <source>
        <dbReference type="Proteomes" id="UP001140510"/>
    </source>
</evidence>
<reference evidence="1" key="1">
    <citation type="submission" date="2022-10" db="EMBL/GenBank/DDBJ databases">
        <title>Tapping the CABI collections for fungal endophytes: first genome assemblies for Collariella, Neodidymelliopsis, Ascochyta clinopodiicola, Didymella pomorum, Didymosphaeria variabile, Neocosmospora piperis and Neocucurbitaria cava.</title>
        <authorList>
            <person name="Hill R."/>
        </authorList>
    </citation>
    <scope>NUCLEOTIDE SEQUENCE</scope>
    <source>
        <strain evidence="1">IMI 355091</strain>
    </source>
</reference>
<name>A0A9W8Z553_9PLEO</name>
<sequence>MIDIRTIRNDPDDEDEVPTIILDHNGKRIGSWRYDNSRHGVFPGQVLTNATALTVVQSRRINTHSNDRRADSSSFWKDATYAPQTSLLVKGHAVYKQHPPEAVTEAKQIRPEKSPDEAVDYLKILVLK</sequence>
<organism evidence="1 2">
    <name type="scientific">Didymella pomorum</name>
    <dbReference type="NCBI Taxonomy" id="749634"/>
    <lineage>
        <taxon>Eukaryota</taxon>
        <taxon>Fungi</taxon>
        <taxon>Dikarya</taxon>
        <taxon>Ascomycota</taxon>
        <taxon>Pezizomycotina</taxon>
        <taxon>Dothideomycetes</taxon>
        <taxon>Pleosporomycetidae</taxon>
        <taxon>Pleosporales</taxon>
        <taxon>Pleosporineae</taxon>
        <taxon>Didymellaceae</taxon>
        <taxon>Didymella</taxon>
    </lineage>
</organism>
<comment type="caution">
    <text evidence="1">The sequence shown here is derived from an EMBL/GenBank/DDBJ whole genome shotgun (WGS) entry which is preliminary data.</text>
</comment>
<dbReference type="EMBL" id="JAPEVA010000140">
    <property type="protein sequence ID" value="KAJ4398077.1"/>
    <property type="molecule type" value="Genomic_DNA"/>
</dbReference>
<proteinExistence type="predicted"/>
<keyword evidence="2" id="KW-1185">Reference proteome</keyword>
<dbReference type="Proteomes" id="UP001140510">
    <property type="component" value="Unassembled WGS sequence"/>
</dbReference>
<gene>
    <name evidence="1" type="ORF">N0V91_010481</name>
</gene>
<accession>A0A9W8Z553</accession>
<dbReference type="AlphaFoldDB" id="A0A9W8Z553"/>
<evidence type="ECO:0000313" key="1">
    <source>
        <dbReference type="EMBL" id="KAJ4398077.1"/>
    </source>
</evidence>
<protein>
    <submittedName>
        <fullName evidence="1">Uncharacterized protein</fullName>
    </submittedName>
</protein>